<evidence type="ECO:0000313" key="3">
    <source>
        <dbReference type="Proteomes" id="UP001214628"/>
    </source>
</evidence>
<keyword evidence="3" id="KW-1185">Reference proteome</keyword>
<reference evidence="2" key="1">
    <citation type="submission" date="2023-02" db="EMBL/GenBank/DDBJ databases">
        <title>Mating type loci evolution in Malassezia.</title>
        <authorList>
            <person name="Coelho M.A."/>
        </authorList>
    </citation>
    <scope>NUCLEOTIDE SEQUENCE</scope>
    <source>
        <strain evidence="2">CBS 14136</strain>
    </source>
</reference>
<proteinExistence type="predicted"/>
<dbReference type="AlphaFoldDB" id="A0AAF0F927"/>
<name>A0AAF0F927_9BASI</name>
<evidence type="ECO:0000256" key="1">
    <source>
        <dbReference type="SAM" id="MobiDB-lite"/>
    </source>
</evidence>
<dbReference type="EMBL" id="CP118376">
    <property type="protein sequence ID" value="WFD43085.1"/>
    <property type="molecule type" value="Genomic_DNA"/>
</dbReference>
<protein>
    <submittedName>
        <fullName evidence="2">Uncharacterized protein</fullName>
    </submittedName>
</protein>
<evidence type="ECO:0000313" key="2">
    <source>
        <dbReference type="EMBL" id="WFD43085.1"/>
    </source>
</evidence>
<accession>A0AAF0F927</accession>
<sequence length="382" mass="43322">MASQTKKAKQTQTDWLAAQEKLKAAKHKADANAELERYLEQVRAELDSSRLRYEYLLKKSEDLGTEIFTSSTVKTFPVLEALQWEVDVKETELKLLPIELDREKRARQALKSAEQCIKDCLKYVRTILNIGIEMGVPQDNKHHQKLFSGSAIKFADSSMPSMLNCKSSLGKYVTFIVQARMRQDLILVSPQFELPDLSRLPGRKKVGTMNELEMYSAMEKCYAQCQACCTYVATELCVSVAREKAYRQRLGNLQEALKATKTSVQRAQYTILNTYNEGIAEVQRHLVLQFPLAASQFAEIARAKQVDKGENTDLSPDPHVYQDTEKNSVTTEDPYVPISGVSTALYEAARRCLLIIRSEIAAETRVEDTQEDLPWHNLALGW</sequence>
<feature type="region of interest" description="Disordered" evidence="1">
    <location>
        <begin position="307"/>
        <end position="332"/>
    </location>
</feature>
<gene>
    <name evidence="2" type="ORF">MPSI1_001738</name>
</gene>
<organism evidence="2 3">
    <name type="scientific">Malassezia psittaci</name>
    <dbReference type="NCBI Taxonomy" id="1821823"/>
    <lineage>
        <taxon>Eukaryota</taxon>
        <taxon>Fungi</taxon>
        <taxon>Dikarya</taxon>
        <taxon>Basidiomycota</taxon>
        <taxon>Ustilaginomycotina</taxon>
        <taxon>Malasseziomycetes</taxon>
        <taxon>Malasseziales</taxon>
        <taxon>Malasseziaceae</taxon>
        <taxon>Malassezia</taxon>
    </lineage>
</organism>
<dbReference type="Proteomes" id="UP001214628">
    <property type="component" value="Chromosome 2"/>
</dbReference>